<proteinExistence type="predicted"/>
<dbReference type="Pfam" id="PF09994">
    <property type="entry name" value="T6SS_Tle1-like_cat"/>
    <property type="match status" value="1"/>
</dbReference>
<feature type="region of interest" description="Disordered" evidence="1">
    <location>
        <begin position="85"/>
        <end position="132"/>
    </location>
</feature>
<dbReference type="Proteomes" id="UP000473008">
    <property type="component" value="Unassembled WGS sequence"/>
</dbReference>
<reference evidence="3 4" key="1">
    <citation type="submission" date="2020-02" db="EMBL/GenBank/DDBJ databases">
        <title>The draft genome of Grimontia sedimenta sp. nov., isolated from benthic sediments near coral reefs south of Kuwait.</title>
        <authorList>
            <person name="Mahmoud H.M."/>
            <person name="Jose L."/>
            <person name="Eapen S."/>
        </authorList>
    </citation>
    <scope>NUCLEOTIDE SEQUENCE [LARGE SCALE GENOMIC DNA]</scope>
    <source>
        <strain evidence="3 4">S25</strain>
    </source>
</reference>
<sequence length="902" mass="100376">MAYRVVKITELASYEFCKVEGGFSTLEERALEAVLPQGVTIQKFQSQLASGEYVLLSDAPVTPALKSTTDSMGDKVWLVNPDAESSFSPEAKSALTSRTKAKGLTSRSGSESQAPAEAPYTPEDKVEEKQEKPAQDYEYLFEVACSEEVLASEVGCQFALGKTPKEASIVSWETKPSEMGTVFSAKATDDKPRKLIAKVASAEKGVSNQPPVKLKPKGTDAVREAFIPVIPALQLGDCLGFPTEGYFYHFHEKKLVQEYKILGEGRWAFQATRSTPFSLNTENGLNKYQGAILLYWKIDSKVVTDQHLVYLDEPITQEQLGNVSDEWLNENGVEIDVPTLLGAMKAATADEKPYQPKTCNAPVDVVYEHKERLLEGSTLKAINNERLVESGLPVVNIKKLQNNKFTIGVFFDGTGNNLENDKYKEVRGNASRTNVARLFEAYPEKEGEIAKIYVSGIGTVDFDDAPRAVMEKAIDEGDDLNTLAMMTAIYDSDGKTSAYVKWTSLLKQLRDIIYDLENAGSYSEIKCIEFDVFGFSRGAALARHFVNAAQAGFPDYQNLLVPPGSGRSEVEKASRFNVGIVPHLLGNENALASSVCTYNIDQKRTVKIRFVGLFDTVGSFGKAGDKDEGSFKLSLGPDCAKTVYHITAYHEYRKNFPLTSLKVKDTLPDNFYEEVFPGAHADVGGGYPNIEQYDKSGLPDRYGTPMIDSYNRELVKTLPVPDDERKWKFKSQARGISDEDYGLSLARQETTTWNLQCKSIYKTVIGSEEYRHHGQVKHHDGMLYYYHLQPITTGLQGLSLERMYQQAEVAGIKWNKNRYDIPTDYGKSSELKQLSAALNVQGSGTINQTLWANDITPIIMHCVHRPHDINISIGYDDFVMEIANKPNQKASGELYRETYDND</sequence>
<dbReference type="InterPro" id="IPR018712">
    <property type="entry name" value="Tle1-like_cat"/>
</dbReference>
<dbReference type="AlphaFoldDB" id="A0A6M1RBG2"/>
<dbReference type="EMBL" id="JAALDL010000004">
    <property type="protein sequence ID" value="NGN97694.1"/>
    <property type="molecule type" value="Genomic_DNA"/>
</dbReference>
<gene>
    <name evidence="3" type="ORF">G5S52_08425</name>
</gene>
<keyword evidence="4" id="KW-1185">Reference proteome</keyword>
<dbReference type="PANTHER" id="PTHR33840">
    <property type="match status" value="1"/>
</dbReference>
<evidence type="ECO:0000256" key="1">
    <source>
        <dbReference type="SAM" id="MobiDB-lite"/>
    </source>
</evidence>
<feature type="compositionally biased region" description="Polar residues" evidence="1">
    <location>
        <begin position="85"/>
        <end position="98"/>
    </location>
</feature>
<dbReference type="RefSeq" id="WP_165012727.1">
    <property type="nucleotide sequence ID" value="NZ_JAALDL010000004.1"/>
</dbReference>
<comment type="caution">
    <text evidence="3">The sequence shown here is derived from an EMBL/GenBank/DDBJ whole genome shotgun (WGS) entry which is preliminary data.</text>
</comment>
<organism evidence="3 4">
    <name type="scientific">Grimontia sedimenti</name>
    <dbReference type="NCBI Taxonomy" id="2711294"/>
    <lineage>
        <taxon>Bacteria</taxon>
        <taxon>Pseudomonadati</taxon>
        <taxon>Pseudomonadota</taxon>
        <taxon>Gammaproteobacteria</taxon>
        <taxon>Vibrionales</taxon>
        <taxon>Vibrionaceae</taxon>
        <taxon>Grimontia</taxon>
    </lineage>
</organism>
<feature type="compositionally biased region" description="Basic and acidic residues" evidence="1">
    <location>
        <begin position="122"/>
        <end position="132"/>
    </location>
</feature>
<evidence type="ECO:0000313" key="3">
    <source>
        <dbReference type="EMBL" id="NGN97694.1"/>
    </source>
</evidence>
<protein>
    <submittedName>
        <fullName evidence="3">DUF2235 domain-containing protein</fullName>
    </submittedName>
</protein>
<evidence type="ECO:0000313" key="4">
    <source>
        <dbReference type="Proteomes" id="UP000473008"/>
    </source>
</evidence>
<dbReference type="PANTHER" id="PTHR33840:SF1">
    <property type="entry name" value="TLE1 PHOSPHOLIPASE DOMAIN-CONTAINING PROTEIN"/>
    <property type="match status" value="1"/>
</dbReference>
<feature type="domain" description="T6SS Phospholipase effector Tle1-like catalytic" evidence="2">
    <location>
        <begin position="409"/>
        <end position="691"/>
    </location>
</feature>
<accession>A0A6M1RBG2</accession>
<dbReference type="CDD" id="cd20709">
    <property type="entry name" value="MIX_V"/>
    <property type="match status" value="1"/>
</dbReference>
<evidence type="ECO:0000259" key="2">
    <source>
        <dbReference type="Pfam" id="PF09994"/>
    </source>
</evidence>
<name>A0A6M1RBG2_9GAMM</name>